<evidence type="ECO:0008006" key="6">
    <source>
        <dbReference type="Google" id="ProtNLM"/>
    </source>
</evidence>
<comment type="similarity">
    <text evidence="1">Belongs to the PPR family. P subfamily.</text>
</comment>
<dbReference type="Proteomes" id="UP001417504">
    <property type="component" value="Unassembled WGS sequence"/>
</dbReference>
<keyword evidence="2" id="KW-0677">Repeat</keyword>
<dbReference type="Gene3D" id="1.25.40.10">
    <property type="entry name" value="Tetratricopeptide repeat domain"/>
    <property type="match status" value="1"/>
</dbReference>
<dbReference type="Pfam" id="PF13041">
    <property type="entry name" value="PPR_2"/>
    <property type="match status" value="1"/>
</dbReference>
<dbReference type="GO" id="GO:0003729">
    <property type="term" value="F:mRNA binding"/>
    <property type="evidence" value="ECO:0007669"/>
    <property type="project" value="InterPro"/>
</dbReference>
<dbReference type="EMBL" id="JBBNAE010000006">
    <property type="protein sequence ID" value="KAK9116340.1"/>
    <property type="molecule type" value="Genomic_DNA"/>
</dbReference>
<dbReference type="InterPro" id="IPR002885">
    <property type="entry name" value="PPR_rpt"/>
</dbReference>
<dbReference type="NCBIfam" id="TIGR00756">
    <property type="entry name" value="PPR"/>
    <property type="match status" value="1"/>
</dbReference>
<evidence type="ECO:0000313" key="5">
    <source>
        <dbReference type="Proteomes" id="UP001417504"/>
    </source>
</evidence>
<dbReference type="Pfam" id="PF01535">
    <property type="entry name" value="PPR"/>
    <property type="match status" value="1"/>
</dbReference>
<reference evidence="4 5" key="1">
    <citation type="submission" date="2024-01" db="EMBL/GenBank/DDBJ databases">
        <title>Genome assemblies of Stephania.</title>
        <authorList>
            <person name="Yang L."/>
        </authorList>
    </citation>
    <scope>NUCLEOTIDE SEQUENCE [LARGE SCALE GENOMIC DNA]</scope>
    <source>
        <strain evidence="4">QJT</strain>
        <tissue evidence="4">Leaf</tissue>
    </source>
</reference>
<gene>
    <name evidence="4" type="ORF">Sjap_015287</name>
</gene>
<dbReference type="InterPro" id="IPR044179">
    <property type="entry name" value="PPR5-like"/>
</dbReference>
<sequence>MIRLGEDFPMTFEEYAKGITITGRVKNVDLVVDLLMECVGYGTKTSVYNALMRAYMYNGLAEKCQSLFWELKKEVSNSLGLSPNFSTYNSLIAGYVVAWTWEDMERIFHVMEESPMKPDIDTHLLMLRGYAHSRNLEKRERYTNLLKIA</sequence>
<proteinExistence type="inferred from homology"/>
<dbReference type="PANTHER" id="PTHR47874:SF1">
    <property type="entry name" value="OS05G0407900 PROTEIN"/>
    <property type="match status" value="1"/>
</dbReference>
<evidence type="ECO:0000256" key="1">
    <source>
        <dbReference type="ARBA" id="ARBA00007626"/>
    </source>
</evidence>
<comment type="caution">
    <text evidence="4">The sequence shown here is derived from an EMBL/GenBank/DDBJ whole genome shotgun (WGS) entry which is preliminary data.</text>
</comment>
<feature type="repeat" description="PPR" evidence="3">
    <location>
        <begin position="84"/>
        <end position="118"/>
    </location>
</feature>
<name>A0AAP0IJL4_9MAGN</name>
<dbReference type="AlphaFoldDB" id="A0AAP0IJL4"/>
<dbReference type="InterPro" id="IPR011990">
    <property type="entry name" value="TPR-like_helical_dom_sf"/>
</dbReference>
<evidence type="ECO:0000256" key="3">
    <source>
        <dbReference type="PROSITE-ProRule" id="PRU00708"/>
    </source>
</evidence>
<dbReference type="PROSITE" id="PS51375">
    <property type="entry name" value="PPR"/>
    <property type="match status" value="1"/>
</dbReference>
<organism evidence="4 5">
    <name type="scientific">Stephania japonica</name>
    <dbReference type="NCBI Taxonomy" id="461633"/>
    <lineage>
        <taxon>Eukaryota</taxon>
        <taxon>Viridiplantae</taxon>
        <taxon>Streptophyta</taxon>
        <taxon>Embryophyta</taxon>
        <taxon>Tracheophyta</taxon>
        <taxon>Spermatophyta</taxon>
        <taxon>Magnoliopsida</taxon>
        <taxon>Ranunculales</taxon>
        <taxon>Menispermaceae</taxon>
        <taxon>Menispermoideae</taxon>
        <taxon>Cissampelideae</taxon>
        <taxon>Stephania</taxon>
    </lineage>
</organism>
<protein>
    <recommendedName>
        <fullName evidence="6">Pentatricopeptide repeat-containing protein</fullName>
    </recommendedName>
</protein>
<dbReference type="PANTHER" id="PTHR47874">
    <property type="entry name" value="EXPRESSED PROTEIN"/>
    <property type="match status" value="1"/>
</dbReference>
<evidence type="ECO:0000313" key="4">
    <source>
        <dbReference type="EMBL" id="KAK9116340.1"/>
    </source>
</evidence>
<evidence type="ECO:0000256" key="2">
    <source>
        <dbReference type="ARBA" id="ARBA00022737"/>
    </source>
</evidence>
<accession>A0AAP0IJL4</accession>
<keyword evidence="5" id="KW-1185">Reference proteome</keyword>